<reference evidence="8 9" key="1">
    <citation type="submission" date="2024-07" db="EMBL/GenBank/DDBJ databases">
        <title>Section-level genome sequencing and comparative genomics of Aspergillus sections Usti and Cavernicolus.</title>
        <authorList>
            <consortium name="Lawrence Berkeley National Laboratory"/>
            <person name="Nybo J.L."/>
            <person name="Vesth T.C."/>
            <person name="Theobald S."/>
            <person name="Frisvad J.C."/>
            <person name="Larsen T.O."/>
            <person name="Kjaerboelling I."/>
            <person name="Rothschild-Mancinelli K."/>
            <person name="Lyhne E.K."/>
            <person name="Kogle M.E."/>
            <person name="Barry K."/>
            <person name="Clum A."/>
            <person name="Na H."/>
            <person name="Ledsgaard L."/>
            <person name="Lin J."/>
            <person name="Lipzen A."/>
            <person name="Kuo A."/>
            <person name="Riley R."/>
            <person name="Mondo S."/>
            <person name="Labutti K."/>
            <person name="Haridas S."/>
            <person name="Pangalinan J."/>
            <person name="Salamov A.A."/>
            <person name="Simmons B.A."/>
            <person name="Magnuson J.K."/>
            <person name="Chen J."/>
            <person name="Drula E."/>
            <person name="Henrissat B."/>
            <person name="Wiebenga A."/>
            <person name="Lubbers R.J."/>
            <person name="Gomes A.C."/>
            <person name="Makela M.R."/>
            <person name="Stajich J."/>
            <person name="Grigoriev I.V."/>
            <person name="Mortensen U.H."/>
            <person name="De Vries R.P."/>
            <person name="Baker S.E."/>
            <person name="Andersen M.R."/>
        </authorList>
    </citation>
    <scope>NUCLEOTIDE SEQUENCE [LARGE SCALE GENOMIC DNA]</scope>
    <source>
        <strain evidence="8 9">CBS 123904</strain>
    </source>
</reference>
<proteinExistence type="inferred from homology"/>
<dbReference type="PANTHER" id="PTHR36091">
    <property type="entry name" value="ALTERED INHERITANCE OF MITOCHONDRIA PROTEIN 9, MITOCHONDRIAL"/>
    <property type="match status" value="1"/>
</dbReference>
<dbReference type="InterPro" id="IPR002575">
    <property type="entry name" value="Aminoglycoside_PTrfase"/>
</dbReference>
<accession>A0ABR4JLG4</accession>
<keyword evidence="4" id="KW-0809">Transit peptide</keyword>
<sequence length="426" mass="47640">MFFARHSLQTFFLPIRNHSHNDNEVGCLANRYREFNERKLLDLAAGLITQGSVKCRLDSDLHLPCECYWHNKAYVLTMSNGDELVARLPNPNAGPQTTASEVATRSFVSPRILASSADATNVVGAEYIIEEQATGPLLRGLWAQMSKPARLGIIDQLIDVEKKLASVCFPRLEFGFALGPLNDRRLWQAERSQMPLNRGPWVDLADHAVAIGTNEVQWAGSHAVTPYLVSHLQKTSSGYARNTLSHPDLHLDNIFIDPNTNRITCNIDWQSAAIAPLAQQRSHSQMLELSPNPLSDEQHNQENELLDYYHKAAKVAALPRPPYQNCDRYFSVCLTPLTLSLISVAAHWDNLDFLSDDHKTQTPCPINFTSEELQAHERESELISDIAGIVQQLDEQGLIPIGGMVPADEYNNARAISESLRNNSWT</sequence>
<gene>
    <name evidence="8" type="ORF">BJY01DRAFT_257223</name>
</gene>
<evidence type="ECO:0000259" key="7">
    <source>
        <dbReference type="Pfam" id="PF01636"/>
    </source>
</evidence>
<feature type="domain" description="Aminoglycoside phosphotransferase" evidence="7">
    <location>
        <begin position="69"/>
        <end position="278"/>
    </location>
</feature>
<organism evidence="8 9">
    <name type="scientific">Aspergillus pseudoustus</name>
    <dbReference type="NCBI Taxonomy" id="1810923"/>
    <lineage>
        <taxon>Eukaryota</taxon>
        <taxon>Fungi</taxon>
        <taxon>Dikarya</taxon>
        <taxon>Ascomycota</taxon>
        <taxon>Pezizomycotina</taxon>
        <taxon>Eurotiomycetes</taxon>
        <taxon>Eurotiomycetidae</taxon>
        <taxon>Eurotiales</taxon>
        <taxon>Aspergillaceae</taxon>
        <taxon>Aspergillus</taxon>
        <taxon>Aspergillus subgen. Nidulantes</taxon>
    </lineage>
</organism>
<evidence type="ECO:0000256" key="6">
    <source>
        <dbReference type="ARBA" id="ARBA00031849"/>
    </source>
</evidence>
<comment type="similarity">
    <text evidence="2">Belongs to the AIM9 family.</text>
</comment>
<dbReference type="SUPFAM" id="SSF56112">
    <property type="entry name" value="Protein kinase-like (PK-like)"/>
    <property type="match status" value="1"/>
</dbReference>
<evidence type="ECO:0000256" key="4">
    <source>
        <dbReference type="ARBA" id="ARBA00022946"/>
    </source>
</evidence>
<comment type="caution">
    <text evidence="8">The sequence shown here is derived from an EMBL/GenBank/DDBJ whole genome shotgun (WGS) entry which is preliminary data.</text>
</comment>
<dbReference type="EMBL" id="JBFXLU010000116">
    <property type="protein sequence ID" value="KAL2840880.1"/>
    <property type="molecule type" value="Genomic_DNA"/>
</dbReference>
<dbReference type="InterPro" id="IPR011009">
    <property type="entry name" value="Kinase-like_dom_sf"/>
</dbReference>
<evidence type="ECO:0000256" key="3">
    <source>
        <dbReference type="ARBA" id="ARBA00016197"/>
    </source>
</evidence>
<protein>
    <recommendedName>
        <fullName evidence="3">Altered inheritance of mitochondria protein 9, mitochondrial</fullName>
    </recommendedName>
    <alternativeName>
        <fullName evidence="6">Found in mitochondrial proteome protein 29</fullName>
    </alternativeName>
</protein>
<dbReference type="Proteomes" id="UP001610446">
    <property type="component" value="Unassembled WGS sequence"/>
</dbReference>
<comment type="subcellular location">
    <subcellularLocation>
        <location evidence="1">Mitochondrion</location>
    </subcellularLocation>
</comment>
<name>A0ABR4JLG4_9EURO</name>
<evidence type="ECO:0000256" key="5">
    <source>
        <dbReference type="ARBA" id="ARBA00023128"/>
    </source>
</evidence>
<evidence type="ECO:0000313" key="8">
    <source>
        <dbReference type="EMBL" id="KAL2840880.1"/>
    </source>
</evidence>
<dbReference type="Gene3D" id="3.90.1200.10">
    <property type="match status" value="1"/>
</dbReference>
<evidence type="ECO:0000313" key="9">
    <source>
        <dbReference type="Proteomes" id="UP001610446"/>
    </source>
</evidence>
<evidence type="ECO:0000256" key="2">
    <source>
        <dbReference type="ARBA" id="ARBA00005543"/>
    </source>
</evidence>
<dbReference type="InterPro" id="IPR051035">
    <property type="entry name" value="Mito_inheritance_9"/>
</dbReference>
<dbReference type="Pfam" id="PF01636">
    <property type="entry name" value="APH"/>
    <property type="match status" value="1"/>
</dbReference>
<keyword evidence="5" id="KW-0496">Mitochondrion</keyword>
<dbReference type="PANTHER" id="PTHR36091:SF1">
    <property type="entry name" value="ALTERED INHERITANCE OF MITOCHONDRIA PROTEIN 9, MITOCHONDRIAL"/>
    <property type="match status" value="1"/>
</dbReference>
<keyword evidence="9" id="KW-1185">Reference proteome</keyword>
<evidence type="ECO:0000256" key="1">
    <source>
        <dbReference type="ARBA" id="ARBA00004173"/>
    </source>
</evidence>